<name>A0A420ZAL6_UNCK3</name>
<accession>A0A420ZAL6</accession>
<dbReference type="Proteomes" id="UP000281261">
    <property type="component" value="Unassembled WGS sequence"/>
</dbReference>
<evidence type="ECO:0000313" key="1">
    <source>
        <dbReference type="EMBL" id="RLC35631.1"/>
    </source>
</evidence>
<evidence type="ECO:0008006" key="3">
    <source>
        <dbReference type="Google" id="ProtNLM"/>
    </source>
</evidence>
<dbReference type="EMBL" id="QMNG01000134">
    <property type="protein sequence ID" value="RLC35631.1"/>
    <property type="molecule type" value="Genomic_DNA"/>
</dbReference>
<sequence length="301" mass="34309">MEEIESHQHSEAIKKILPSLIEIANQNNIQLFITTHSLEVIQTLSNLAEKYDIRFFHLQKLTNDIIDVRTIEGVDGKLLSDLGVDLRYLDAYKKFRVVEGKSDYTFIDAITNRLFDKNIEELGYYAVIAGNKKLVKQVTAALTSTGREIAAFMDYNKSDFNALINDLLNSINSKGFKASITQENMIRVEDTGSAIKLIPLGLPQDSTLKNIGITQHEMEDYLLKLIEIDKNVANWIEITPNDLTRDAKDAKLDTNKSENLFKYIALKKGIQYEEMIKEIIKRADESNLRKIVANIIKLLEQ</sequence>
<proteinExistence type="predicted"/>
<organism evidence="1 2">
    <name type="scientific">candidate division Kazan bacterium</name>
    <dbReference type="NCBI Taxonomy" id="2202143"/>
    <lineage>
        <taxon>Bacteria</taxon>
        <taxon>Bacteria division Kazan-3B-28</taxon>
    </lineage>
</organism>
<reference evidence="1 2" key="1">
    <citation type="submission" date="2018-06" db="EMBL/GenBank/DDBJ databases">
        <title>Extensive metabolic versatility and redundancy in microbially diverse, dynamic hydrothermal sediments.</title>
        <authorList>
            <person name="Dombrowski N."/>
            <person name="Teske A."/>
            <person name="Baker B.J."/>
        </authorList>
    </citation>
    <scope>NUCLEOTIDE SEQUENCE [LARGE SCALE GENOMIC DNA]</scope>
    <source>
        <strain evidence="1">B79_G16</strain>
    </source>
</reference>
<dbReference type="AlphaFoldDB" id="A0A420ZAL6"/>
<protein>
    <recommendedName>
        <fullName evidence="3">ATPase AAA-type core domain-containing protein</fullName>
    </recommendedName>
</protein>
<comment type="caution">
    <text evidence="1">The sequence shown here is derived from an EMBL/GenBank/DDBJ whole genome shotgun (WGS) entry which is preliminary data.</text>
</comment>
<gene>
    <name evidence="1" type="ORF">DRH29_05990</name>
</gene>
<evidence type="ECO:0000313" key="2">
    <source>
        <dbReference type="Proteomes" id="UP000281261"/>
    </source>
</evidence>